<comment type="caution">
    <text evidence="2">The sequence shown here is derived from an EMBL/GenBank/DDBJ whole genome shotgun (WGS) entry which is preliminary data.</text>
</comment>
<evidence type="ECO:0000313" key="2">
    <source>
        <dbReference type="EMBL" id="RUO20780.1"/>
    </source>
</evidence>
<dbReference type="SUPFAM" id="SSF55729">
    <property type="entry name" value="Acyl-CoA N-acyltransferases (Nat)"/>
    <property type="match status" value="1"/>
</dbReference>
<dbReference type="PROSITE" id="PS51186">
    <property type="entry name" value="GNAT"/>
    <property type="match status" value="1"/>
</dbReference>
<gene>
    <name evidence="2" type="ORF">CWE06_05615</name>
</gene>
<dbReference type="Gene3D" id="3.40.630.30">
    <property type="match status" value="1"/>
</dbReference>
<name>A0A432VW01_9GAMM</name>
<dbReference type="GO" id="GO:0016747">
    <property type="term" value="F:acyltransferase activity, transferring groups other than amino-acyl groups"/>
    <property type="evidence" value="ECO:0007669"/>
    <property type="project" value="InterPro"/>
</dbReference>
<evidence type="ECO:0000313" key="3">
    <source>
        <dbReference type="Proteomes" id="UP000288212"/>
    </source>
</evidence>
<dbReference type="InterPro" id="IPR016181">
    <property type="entry name" value="Acyl_CoA_acyltransferase"/>
</dbReference>
<dbReference type="OrthoDB" id="9797989at2"/>
<feature type="domain" description="N-acetyltransferase" evidence="1">
    <location>
        <begin position="12"/>
        <end position="166"/>
    </location>
</feature>
<dbReference type="Pfam" id="PF13302">
    <property type="entry name" value="Acetyltransf_3"/>
    <property type="match status" value="1"/>
</dbReference>
<reference evidence="2 3" key="1">
    <citation type="journal article" date="2011" name="Front. Microbiol.">
        <title>Genomic signatures of strain selection and enhancement in Bacillus atrophaeus var. globigii, a historical biowarfare simulant.</title>
        <authorList>
            <person name="Gibbons H.S."/>
            <person name="Broomall S.M."/>
            <person name="McNew L.A."/>
            <person name="Daligault H."/>
            <person name="Chapman C."/>
            <person name="Bruce D."/>
            <person name="Karavis M."/>
            <person name="Krepps M."/>
            <person name="McGregor P.A."/>
            <person name="Hong C."/>
            <person name="Park K.H."/>
            <person name="Akmal A."/>
            <person name="Feldman A."/>
            <person name="Lin J.S."/>
            <person name="Chang W.E."/>
            <person name="Higgs B.W."/>
            <person name="Demirev P."/>
            <person name="Lindquist J."/>
            <person name="Liem A."/>
            <person name="Fochler E."/>
            <person name="Read T.D."/>
            <person name="Tapia R."/>
            <person name="Johnson S."/>
            <person name="Bishop-Lilly K.A."/>
            <person name="Detter C."/>
            <person name="Han C."/>
            <person name="Sozhamannan S."/>
            <person name="Rosenzweig C.N."/>
            <person name="Skowronski E.W."/>
        </authorList>
    </citation>
    <scope>NUCLEOTIDE SEQUENCE [LARGE SCALE GENOMIC DNA]</scope>
    <source>
        <strain evidence="2 3">AK5</strain>
    </source>
</reference>
<dbReference type="AlphaFoldDB" id="A0A432VW01"/>
<dbReference type="InterPro" id="IPR000182">
    <property type="entry name" value="GNAT_dom"/>
</dbReference>
<sequence length="166" mass="18689">MKLVLPSQEFEQSYRSYTQELGDEVRYPFPLDFDDTDFAKLLLRIDNFRLGQSLPAGYVPSTTFWLVEGSEIVGVSNLRHSLNDQIRHAGGHIGLGIRPSKRGQGLGITLLRLTLEQAYTLGITDVHVHCYKRNEPSARMILACGGRLDSEVVAGDEVVQRYVVRR</sequence>
<dbReference type="RefSeq" id="WP_126792012.1">
    <property type="nucleotide sequence ID" value="NZ_PIPI01000002.1"/>
</dbReference>
<proteinExistence type="predicted"/>
<dbReference type="CDD" id="cd04301">
    <property type="entry name" value="NAT_SF"/>
    <property type="match status" value="1"/>
</dbReference>
<organism evidence="2 3">
    <name type="scientific">Aliidiomarina haloalkalitolerans</name>
    <dbReference type="NCBI Taxonomy" id="859059"/>
    <lineage>
        <taxon>Bacteria</taxon>
        <taxon>Pseudomonadati</taxon>
        <taxon>Pseudomonadota</taxon>
        <taxon>Gammaproteobacteria</taxon>
        <taxon>Alteromonadales</taxon>
        <taxon>Idiomarinaceae</taxon>
        <taxon>Aliidiomarina</taxon>
    </lineage>
</organism>
<evidence type="ECO:0000259" key="1">
    <source>
        <dbReference type="PROSITE" id="PS51186"/>
    </source>
</evidence>
<dbReference type="PANTHER" id="PTHR39173">
    <property type="entry name" value="ACETYLTRANSFERASE"/>
    <property type="match status" value="1"/>
</dbReference>
<keyword evidence="2" id="KW-0808">Transferase</keyword>
<protein>
    <submittedName>
        <fullName evidence="2">GNAT family N-acetyltransferase</fullName>
    </submittedName>
</protein>
<dbReference type="Proteomes" id="UP000288212">
    <property type="component" value="Unassembled WGS sequence"/>
</dbReference>
<keyword evidence="3" id="KW-1185">Reference proteome</keyword>
<accession>A0A432VW01</accession>
<dbReference type="EMBL" id="PIPI01000002">
    <property type="protein sequence ID" value="RUO20780.1"/>
    <property type="molecule type" value="Genomic_DNA"/>
</dbReference>
<dbReference type="PANTHER" id="PTHR39173:SF1">
    <property type="entry name" value="ACETYLTRANSFERASE"/>
    <property type="match status" value="1"/>
</dbReference>